<feature type="transmembrane region" description="Helical" evidence="7">
    <location>
        <begin position="215"/>
        <end position="237"/>
    </location>
</feature>
<evidence type="ECO:0000256" key="7">
    <source>
        <dbReference type="SAM" id="Phobius"/>
    </source>
</evidence>
<keyword evidence="2" id="KW-0813">Transport</keyword>
<feature type="transmembrane region" description="Helical" evidence="7">
    <location>
        <begin position="370"/>
        <end position="389"/>
    </location>
</feature>
<feature type="domain" description="Major facilitator superfamily (MFS) profile" evidence="8">
    <location>
        <begin position="11"/>
        <end position="393"/>
    </location>
</feature>
<keyword evidence="4 7" id="KW-0812">Transmembrane</keyword>
<feature type="transmembrane region" description="Helical" evidence="7">
    <location>
        <begin position="140"/>
        <end position="161"/>
    </location>
</feature>
<reference evidence="9 10" key="1">
    <citation type="journal article" date="2021" name="Sci. Rep.">
        <title>The distribution of antibiotic resistance genes in chicken gut microbiota commensals.</title>
        <authorList>
            <person name="Juricova H."/>
            <person name="Matiasovicova J."/>
            <person name="Kubasova T."/>
            <person name="Cejkova D."/>
            <person name="Rychlik I."/>
        </authorList>
    </citation>
    <scope>NUCLEOTIDE SEQUENCE [LARGE SCALE GENOMIC DNA]</scope>
    <source>
        <strain evidence="9 10">An773</strain>
    </source>
</reference>
<dbReference type="Gene3D" id="1.20.1250.20">
    <property type="entry name" value="MFS general substrate transporter like domains"/>
    <property type="match status" value="1"/>
</dbReference>
<keyword evidence="10" id="KW-1185">Reference proteome</keyword>
<dbReference type="InterPro" id="IPR011701">
    <property type="entry name" value="MFS"/>
</dbReference>
<evidence type="ECO:0000256" key="1">
    <source>
        <dbReference type="ARBA" id="ARBA00004651"/>
    </source>
</evidence>
<dbReference type="InterPro" id="IPR050189">
    <property type="entry name" value="MFS_Efflux_Transporters"/>
</dbReference>
<proteinExistence type="predicted"/>
<gene>
    <name evidence="9" type="ORF">H7U36_13395</name>
</gene>
<feature type="transmembrane region" description="Helical" evidence="7">
    <location>
        <begin position="343"/>
        <end position="364"/>
    </location>
</feature>
<dbReference type="EMBL" id="JACLYY010000015">
    <property type="protein sequence ID" value="MBM6739078.1"/>
    <property type="molecule type" value="Genomic_DNA"/>
</dbReference>
<evidence type="ECO:0000256" key="2">
    <source>
        <dbReference type="ARBA" id="ARBA00022448"/>
    </source>
</evidence>
<dbReference type="RefSeq" id="WP_191493994.1">
    <property type="nucleotide sequence ID" value="NZ_JACLYY010000015.1"/>
</dbReference>
<sequence>MSDQTNHGKTLTVSILSLSLLTVMAGAAVAPALGVIQAHFADTDQLFVQMVISVPALFIVITNFIFPKLCKVFGARTLVLMGLLLYTVGGCAAGLFDNIFAVLVTRALVGIGVGIIMPLSTGLLSYYYRPEQQVGLMGYSSAMNQMGGVIATLLSGLLANISWRVSFLVYLMGLISIVLCLFFLPNDRITQEAPAKEGRGKKEASGGAGVFRSNIVYILAMFLLMSAFFIYPANFALETVSEGIIPQNYIAVIMAGMDFIAFCGGLLFVRAKMLLGGKTKFLAPLCFLIGYLLLALLGGWAGTLLGSIFVGFANGAGIPFIMSEASMKAGKAAATTVMPLISAALYLAQFVSPMLMSVVTAIFGGTVAHLPYFFAIVLSVLFVLWSALIPSGKSE</sequence>
<dbReference type="PROSITE" id="PS50850">
    <property type="entry name" value="MFS"/>
    <property type="match status" value="1"/>
</dbReference>
<accession>A0ABS2EBS1</accession>
<keyword evidence="3" id="KW-1003">Cell membrane</keyword>
<dbReference type="Proteomes" id="UP000716906">
    <property type="component" value="Unassembled WGS sequence"/>
</dbReference>
<evidence type="ECO:0000313" key="10">
    <source>
        <dbReference type="Proteomes" id="UP000716906"/>
    </source>
</evidence>
<feature type="transmembrane region" description="Helical" evidence="7">
    <location>
        <begin position="78"/>
        <end position="96"/>
    </location>
</feature>
<evidence type="ECO:0000259" key="8">
    <source>
        <dbReference type="PROSITE" id="PS50850"/>
    </source>
</evidence>
<comment type="subcellular location">
    <subcellularLocation>
        <location evidence="1">Cell membrane</location>
        <topology evidence="1">Multi-pass membrane protein</topology>
    </subcellularLocation>
</comment>
<feature type="transmembrane region" description="Helical" evidence="7">
    <location>
        <begin position="249"/>
        <end position="269"/>
    </location>
</feature>
<dbReference type="PANTHER" id="PTHR43124">
    <property type="entry name" value="PURINE EFFLUX PUMP PBUE"/>
    <property type="match status" value="1"/>
</dbReference>
<dbReference type="Pfam" id="PF07690">
    <property type="entry name" value="MFS_1"/>
    <property type="match status" value="1"/>
</dbReference>
<keyword evidence="5 7" id="KW-1133">Transmembrane helix</keyword>
<comment type="caution">
    <text evidence="9">The sequence shown here is derived from an EMBL/GenBank/DDBJ whole genome shotgun (WGS) entry which is preliminary data.</text>
</comment>
<dbReference type="SUPFAM" id="SSF103473">
    <property type="entry name" value="MFS general substrate transporter"/>
    <property type="match status" value="1"/>
</dbReference>
<feature type="transmembrane region" description="Helical" evidence="7">
    <location>
        <begin position="108"/>
        <end position="128"/>
    </location>
</feature>
<evidence type="ECO:0000313" key="9">
    <source>
        <dbReference type="EMBL" id="MBM6739078.1"/>
    </source>
</evidence>
<feature type="transmembrane region" description="Helical" evidence="7">
    <location>
        <begin position="304"/>
        <end position="322"/>
    </location>
</feature>
<dbReference type="InterPro" id="IPR036259">
    <property type="entry name" value="MFS_trans_sf"/>
</dbReference>
<evidence type="ECO:0000256" key="3">
    <source>
        <dbReference type="ARBA" id="ARBA00022475"/>
    </source>
</evidence>
<feature type="transmembrane region" description="Helical" evidence="7">
    <location>
        <begin position="12"/>
        <end position="40"/>
    </location>
</feature>
<evidence type="ECO:0000256" key="6">
    <source>
        <dbReference type="ARBA" id="ARBA00023136"/>
    </source>
</evidence>
<feature type="transmembrane region" description="Helical" evidence="7">
    <location>
        <begin position="281"/>
        <end position="298"/>
    </location>
</feature>
<evidence type="ECO:0000256" key="4">
    <source>
        <dbReference type="ARBA" id="ARBA00022692"/>
    </source>
</evidence>
<evidence type="ECO:0000256" key="5">
    <source>
        <dbReference type="ARBA" id="ARBA00022989"/>
    </source>
</evidence>
<organism evidence="9 10">
    <name type="scientific">Faecalicatena fissicatena</name>
    <dbReference type="NCBI Taxonomy" id="290055"/>
    <lineage>
        <taxon>Bacteria</taxon>
        <taxon>Bacillati</taxon>
        <taxon>Bacillota</taxon>
        <taxon>Clostridia</taxon>
        <taxon>Lachnospirales</taxon>
        <taxon>Lachnospiraceae</taxon>
        <taxon>Faecalicatena</taxon>
    </lineage>
</organism>
<feature type="transmembrane region" description="Helical" evidence="7">
    <location>
        <begin position="46"/>
        <end position="66"/>
    </location>
</feature>
<dbReference type="PANTHER" id="PTHR43124:SF3">
    <property type="entry name" value="CHLORAMPHENICOL EFFLUX PUMP RV0191"/>
    <property type="match status" value="1"/>
</dbReference>
<protein>
    <submittedName>
        <fullName evidence="9">MFS transporter</fullName>
    </submittedName>
</protein>
<dbReference type="InterPro" id="IPR020846">
    <property type="entry name" value="MFS_dom"/>
</dbReference>
<name>A0ABS2EBS1_9FIRM</name>
<feature type="transmembrane region" description="Helical" evidence="7">
    <location>
        <begin position="167"/>
        <end position="184"/>
    </location>
</feature>
<keyword evidence="6 7" id="KW-0472">Membrane</keyword>